<evidence type="ECO:0000313" key="2">
    <source>
        <dbReference type="Proteomes" id="UP000325395"/>
    </source>
</evidence>
<protein>
    <submittedName>
        <fullName evidence="1">Uncharacterized protein</fullName>
    </submittedName>
</protein>
<sequence>MPSTATILPFHLFTNANTIPEALDMVQLYAELIPPKPLPNIHIRLDLYFLPGANEDDCISHYRGEREARGNYYAQIDAFKNALRENIPPPAAKEGQINGIVPMYTLGNGGVLFIFQCEDWNDDQRALQSVIFDPFKDAIAASNKVEPYHIRRWHPINNNDPVFDHEDRGMVANDWMSDLAIPHGEGLSGPRHTASIKGWVCWPSQVS</sequence>
<proteinExistence type="predicted"/>
<evidence type="ECO:0000313" key="1">
    <source>
        <dbReference type="EMBL" id="KAE8414825.1"/>
    </source>
</evidence>
<name>A0ABQ6WCH2_9EURO</name>
<accession>A0ABQ6WCH2</accession>
<dbReference type="Proteomes" id="UP000325395">
    <property type="component" value="Unassembled WGS sequence"/>
</dbReference>
<organism evidence="1 2">
    <name type="scientific">Aspergillus pseudocaelatus</name>
    <dbReference type="NCBI Taxonomy" id="1825620"/>
    <lineage>
        <taxon>Eukaryota</taxon>
        <taxon>Fungi</taxon>
        <taxon>Dikarya</taxon>
        <taxon>Ascomycota</taxon>
        <taxon>Pezizomycotina</taxon>
        <taxon>Eurotiomycetes</taxon>
        <taxon>Eurotiomycetidae</taxon>
        <taxon>Eurotiales</taxon>
        <taxon>Aspergillaceae</taxon>
        <taxon>Aspergillus</taxon>
        <taxon>Aspergillus subgen. Circumdati</taxon>
    </lineage>
</organism>
<reference evidence="1 2" key="1">
    <citation type="submission" date="2019-04" db="EMBL/GenBank/DDBJ databases">
        <authorList>
            <consortium name="DOE Joint Genome Institute"/>
            <person name="Mondo S."/>
            <person name="Kjaerbolling I."/>
            <person name="Vesth T."/>
            <person name="Frisvad J.C."/>
            <person name="Nybo J.L."/>
            <person name="Theobald S."/>
            <person name="Kildgaard S."/>
            <person name="Isbrandt T."/>
            <person name="Kuo A."/>
            <person name="Sato A."/>
            <person name="Lyhne E.K."/>
            <person name="Kogle M.E."/>
            <person name="Wiebenga A."/>
            <person name="Kun R.S."/>
            <person name="Lubbers R.J."/>
            <person name="Makela M.R."/>
            <person name="Barry K."/>
            <person name="Chovatia M."/>
            <person name="Clum A."/>
            <person name="Daum C."/>
            <person name="Haridas S."/>
            <person name="He G."/>
            <person name="LaButti K."/>
            <person name="Lipzen A."/>
            <person name="Riley R."/>
            <person name="Salamov A."/>
            <person name="Simmons B.A."/>
            <person name="Magnuson J.K."/>
            <person name="Henrissat B."/>
            <person name="Mortensen U.H."/>
            <person name="Larsen T.O."/>
            <person name="Devries R.P."/>
            <person name="Grigoriev I.V."/>
            <person name="Machida M."/>
            <person name="Baker S.E."/>
            <person name="Andersen M.R."/>
            <person name="Cantor M.N."/>
            <person name="Hua S.X."/>
        </authorList>
    </citation>
    <scope>NUCLEOTIDE SEQUENCE [LARGE SCALE GENOMIC DNA]</scope>
    <source>
        <strain evidence="1 2">CBS 117616</strain>
    </source>
</reference>
<gene>
    <name evidence="1" type="ORF">BDV36DRAFT_298662</name>
</gene>
<keyword evidence="2" id="KW-1185">Reference proteome</keyword>
<dbReference type="EMBL" id="ML735778">
    <property type="protein sequence ID" value="KAE8414825.1"/>
    <property type="molecule type" value="Genomic_DNA"/>
</dbReference>